<dbReference type="AlphaFoldDB" id="A0A2S5KHL5"/>
<dbReference type="SUPFAM" id="SSF46785">
    <property type="entry name" value="Winged helix' DNA-binding domain"/>
    <property type="match status" value="1"/>
</dbReference>
<evidence type="ECO:0000259" key="1">
    <source>
        <dbReference type="PROSITE" id="PS50995"/>
    </source>
</evidence>
<feature type="domain" description="HTH marR-type" evidence="1">
    <location>
        <begin position="20"/>
        <end position="152"/>
    </location>
</feature>
<gene>
    <name evidence="2" type="ORF">C4K68_27075</name>
</gene>
<reference evidence="2 3" key="1">
    <citation type="submission" date="2018-02" db="EMBL/GenBank/DDBJ databases">
        <title>novel marine gammaproteobacteria from coastal saline agro ecosystem.</title>
        <authorList>
            <person name="Krishnan R."/>
            <person name="Ramesh Kumar N."/>
        </authorList>
    </citation>
    <scope>NUCLEOTIDE SEQUENCE [LARGE SCALE GENOMIC DNA]</scope>
    <source>
        <strain evidence="2 3">228</strain>
    </source>
</reference>
<dbReference type="Gene3D" id="1.10.10.10">
    <property type="entry name" value="Winged helix-like DNA-binding domain superfamily/Winged helix DNA-binding domain"/>
    <property type="match status" value="1"/>
</dbReference>
<dbReference type="Proteomes" id="UP000238196">
    <property type="component" value="Unassembled WGS sequence"/>
</dbReference>
<name>A0A2S5KHL5_9PROT</name>
<dbReference type="PRINTS" id="PR00598">
    <property type="entry name" value="HTHMARR"/>
</dbReference>
<dbReference type="PROSITE" id="PS50995">
    <property type="entry name" value="HTH_MARR_2"/>
    <property type="match status" value="1"/>
</dbReference>
<evidence type="ECO:0000313" key="2">
    <source>
        <dbReference type="EMBL" id="PPC74083.1"/>
    </source>
</evidence>
<dbReference type="EMBL" id="PRLP01000167">
    <property type="protein sequence ID" value="PPC74083.1"/>
    <property type="molecule type" value="Genomic_DNA"/>
</dbReference>
<accession>A0A2S5KHL5</accession>
<dbReference type="PANTHER" id="PTHR33164:SF89">
    <property type="entry name" value="MARR FAMILY REGULATORY PROTEIN"/>
    <property type="match status" value="1"/>
</dbReference>
<dbReference type="SMART" id="SM00347">
    <property type="entry name" value="HTH_MARR"/>
    <property type="match status" value="1"/>
</dbReference>
<protein>
    <submittedName>
        <fullName evidence="2">MarR family transcriptional regulator</fullName>
    </submittedName>
</protein>
<organism evidence="2 3">
    <name type="scientific">Proteobacteria bacterium 228</name>
    <dbReference type="NCBI Taxonomy" id="2083153"/>
    <lineage>
        <taxon>Bacteria</taxon>
        <taxon>Pseudomonadati</taxon>
        <taxon>Pseudomonadota</taxon>
    </lineage>
</organism>
<comment type="caution">
    <text evidence="2">The sequence shown here is derived from an EMBL/GenBank/DDBJ whole genome shotgun (WGS) entry which is preliminary data.</text>
</comment>
<dbReference type="InterPro" id="IPR000835">
    <property type="entry name" value="HTH_MarR-typ"/>
</dbReference>
<dbReference type="PANTHER" id="PTHR33164">
    <property type="entry name" value="TRANSCRIPTIONAL REGULATOR, MARR FAMILY"/>
    <property type="match status" value="1"/>
</dbReference>
<evidence type="ECO:0000313" key="3">
    <source>
        <dbReference type="Proteomes" id="UP000238196"/>
    </source>
</evidence>
<dbReference type="InterPro" id="IPR039422">
    <property type="entry name" value="MarR/SlyA-like"/>
</dbReference>
<dbReference type="GO" id="GO:0006950">
    <property type="term" value="P:response to stress"/>
    <property type="evidence" value="ECO:0007669"/>
    <property type="project" value="TreeGrafter"/>
</dbReference>
<proteinExistence type="predicted"/>
<dbReference type="Pfam" id="PF12802">
    <property type="entry name" value="MarR_2"/>
    <property type="match status" value="1"/>
</dbReference>
<dbReference type="GO" id="GO:0003700">
    <property type="term" value="F:DNA-binding transcription factor activity"/>
    <property type="evidence" value="ECO:0007669"/>
    <property type="project" value="InterPro"/>
</dbReference>
<dbReference type="InterPro" id="IPR036390">
    <property type="entry name" value="WH_DNA-bd_sf"/>
</dbReference>
<dbReference type="InterPro" id="IPR036388">
    <property type="entry name" value="WH-like_DNA-bd_sf"/>
</dbReference>
<dbReference type="OrthoDB" id="6331822at2"/>
<sequence length="154" mass="17216">MENNSDNNSDKQTVSFSALDTLVGYKIRRAQLNYFNHFQATFAEDGVSPGQFGVLSIVAENPGLTQTAVAQALGNDRSAMVAVVDRFEKDGLIERRPVENDRRSYALYLTDAGTDYYASLYAKAREHEARFDAIMTPEEKGWLLDILQRLADVS</sequence>